<evidence type="ECO:0000313" key="3">
    <source>
        <dbReference type="Proteomes" id="UP000309128"/>
    </source>
</evidence>
<accession>A0A5S4EZD5</accession>
<name>A0A5S4EZD5_9ACTN</name>
<sequence>MHDPAVPGALLSASADNGARARAFDGTVTTLRTATAGLASGALVGPCATRFLTTLDGLQAAFVTARAAHEEIADALRRTVAPIEEEQQARDRLEKAERLLAEARQRLAGLPDSADPATLAQAKHAVEEAEQDVRQARRRHEEAVRERARAVRGLAVACQGAAVLGALPAPPGEVVVGPRLHDALREKGMRPWRRTSRGRGLTPQELRRLRRNGLSPATPLASLVYGKYGKDGALLDEPWRLGPVDGRVALGHRAFEVSGGVGRMGDRYGVRGDFRAEAYALSADARLRRKLGPADVAANASARAIGADASAGGEVSAGPGGVRVRAEAGAFAGVKAGVDGSVEVAGVKPSAGLEGQAGVSASAGVDFGFHDGKLKLAASVGAALGLGGKVTGGMEIDVGKLAGGAGDAANAVAGGAGDAAKAVTGAPGNAVKAIKGLL</sequence>
<keyword evidence="1" id="KW-0175">Coiled coil</keyword>
<dbReference type="AlphaFoldDB" id="A0A5S4EZD5"/>
<dbReference type="Proteomes" id="UP000309128">
    <property type="component" value="Unassembled WGS sequence"/>
</dbReference>
<dbReference type="Gene3D" id="1.20.120.330">
    <property type="entry name" value="Nucleotidyltransferases domain 2"/>
    <property type="match status" value="1"/>
</dbReference>
<gene>
    <name evidence="2" type="ORF">ETD86_45595</name>
</gene>
<evidence type="ECO:0000313" key="2">
    <source>
        <dbReference type="EMBL" id="TMR08951.1"/>
    </source>
</evidence>
<proteinExistence type="predicted"/>
<evidence type="ECO:0000256" key="1">
    <source>
        <dbReference type="SAM" id="Coils"/>
    </source>
</evidence>
<reference evidence="2 3" key="1">
    <citation type="submission" date="2019-05" db="EMBL/GenBank/DDBJ databases">
        <title>Draft genome sequence of Nonomuraea turkmeniaca DSM 43926.</title>
        <authorList>
            <person name="Saricaoglu S."/>
            <person name="Isik K."/>
        </authorList>
    </citation>
    <scope>NUCLEOTIDE SEQUENCE [LARGE SCALE GENOMIC DNA]</scope>
    <source>
        <strain evidence="2 3">DSM 43926</strain>
    </source>
</reference>
<keyword evidence="3" id="KW-1185">Reference proteome</keyword>
<organism evidence="2 3">
    <name type="scientific">Nonomuraea turkmeniaca</name>
    <dbReference type="NCBI Taxonomy" id="103838"/>
    <lineage>
        <taxon>Bacteria</taxon>
        <taxon>Bacillati</taxon>
        <taxon>Actinomycetota</taxon>
        <taxon>Actinomycetes</taxon>
        <taxon>Streptosporangiales</taxon>
        <taxon>Streptosporangiaceae</taxon>
        <taxon>Nonomuraea</taxon>
    </lineage>
</organism>
<dbReference type="EMBL" id="VCKY01000261">
    <property type="protein sequence ID" value="TMR08951.1"/>
    <property type="molecule type" value="Genomic_DNA"/>
</dbReference>
<comment type="caution">
    <text evidence="2">The sequence shown here is derived from an EMBL/GenBank/DDBJ whole genome shotgun (WGS) entry which is preliminary data.</text>
</comment>
<dbReference type="RefSeq" id="WP_138672862.1">
    <property type="nucleotide sequence ID" value="NZ_VCKY01000261.1"/>
</dbReference>
<feature type="coiled-coil region" evidence="1">
    <location>
        <begin position="83"/>
        <end position="146"/>
    </location>
</feature>
<protein>
    <submittedName>
        <fullName evidence="2">Uncharacterized protein</fullName>
    </submittedName>
</protein>